<evidence type="ECO:0000256" key="1">
    <source>
        <dbReference type="SAM" id="Phobius"/>
    </source>
</evidence>
<accession>A0A0R3THM1</accession>
<evidence type="ECO:0000313" key="3">
    <source>
        <dbReference type="Proteomes" id="UP000278807"/>
    </source>
</evidence>
<protein>
    <submittedName>
        <fullName evidence="4">Secreted protein</fullName>
    </submittedName>
</protein>
<dbReference type="EMBL" id="UZAE01007425">
    <property type="protein sequence ID" value="VDO02418.1"/>
    <property type="molecule type" value="Genomic_DNA"/>
</dbReference>
<reference evidence="2 3" key="2">
    <citation type="submission" date="2018-11" db="EMBL/GenBank/DDBJ databases">
        <authorList>
            <consortium name="Pathogen Informatics"/>
        </authorList>
    </citation>
    <scope>NUCLEOTIDE SEQUENCE [LARGE SCALE GENOMIC DNA]</scope>
</reference>
<reference evidence="4" key="1">
    <citation type="submission" date="2017-02" db="UniProtKB">
        <authorList>
            <consortium name="WormBaseParasite"/>
        </authorList>
    </citation>
    <scope>IDENTIFICATION</scope>
</reference>
<proteinExistence type="predicted"/>
<sequence length="149" mass="16600">MMVNWVFSSSSSSSSSSIVLNWAPRNLLNSISNFSWPLLSLLLCFASAASSHSLSSMRNFLKIDEHSQSSYSYYLLLIPSSTFFCTAFSLVFSRSILFSICSNSSYSSRKLSRDGNSPKLEEHSLSVSSLPSISAYNSFFFTRFPFVVT</sequence>
<evidence type="ECO:0000313" key="2">
    <source>
        <dbReference type="EMBL" id="VDO02418.1"/>
    </source>
</evidence>
<dbReference type="AlphaFoldDB" id="A0A0R3THM1"/>
<keyword evidence="1" id="KW-0812">Transmembrane</keyword>
<gene>
    <name evidence="2" type="ORF">HNAJ_LOCUS6558</name>
</gene>
<feature type="transmembrane region" description="Helical" evidence="1">
    <location>
        <begin position="73"/>
        <end position="92"/>
    </location>
</feature>
<dbReference type="WBParaSite" id="HNAJ_0000656201-mRNA-1">
    <property type="protein sequence ID" value="HNAJ_0000656201-mRNA-1"/>
    <property type="gene ID" value="HNAJ_0000656201"/>
</dbReference>
<dbReference type="Proteomes" id="UP000278807">
    <property type="component" value="Unassembled WGS sequence"/>
</dbReference>
<keyword evidence="1" id="KW-1133">Transmembrane helix</keyword>
<keyword evidence="3" id="KW-1185">Reference proteome</keyword>
<evidence type="ECO:0000313" key="4">
    <source>
        <dbReference type="WBParaSite" id="HNAJ_0000656201-mRNA-1"/>
    </source>
</evidence>
<feature type="transmembrane region" description="Helical" evidence="1">
    <location>
        <begin position="34"/>
        <end position="52"/>
    </location>
</feature>
<keyword evidence="1" id="KW-0472">Membrane</keyword>
<name>A0A0R3THM1_RODNA</name>
<organism evidence="4">
    <name type="scientific">Rodentolepis nana</name>
    <name type="common">Dwarf tapeworm</name>
    <name type="synonym">Hymenolepis nana</name>
    <dbReference type="NCBI Taxonomy" id="102285"/>
    <lineage>
        <taxon>Eukaryota</taxon>
        <taxon>Metazoa</taxon>
        <taxon>Spiralia</taxon>
        <taxon>Lophotrochozoa</taxon>
        <taxon>Platyhelminthes</taxon>
        <taxon>Cestoda</taxon>
        <taxon>Eucestoda</taxon>
        <taxon>Cyclophyllidea</taxon>
        <taxon>Hymenolepididae</taxon>
        <taxon>Rodentolepis</taxon>
    </lineage>
</organism>